<dbReference type="InterPro" id="IPR001054">
    <property type="entry name" value="A/G_cyclase"/>
</dbReference>
<dbReference type="AlphaFoldDB" id="A0A9N9QAU3"/>
<dbReference type="GO" id="GO:0005737">
    <property type="term" value="C:cytoplasm"/>
    <property type="evidence" value="ECO:0007669"/>
    <property type="project" value="TreeGrafter"/>
</dbReference>
<dbReference type="PANTHER" id="PTHR16305">
    <property type="entry name" value="TESTICULAR SOLUBLE ADENYLYL CYCLASE"/>
    <property type="match status" value="1"/>
</dbReference>
<dbReference type="Gene3D" id="3.30.70.1230">
    <property type="entry name" value="Nucleotide cyclase"/>
    <property type="match status" value="2"/>
</dbReference>
<dbReference type="InterPro" id="IPR027417">
    <property type="entry name" value="P-loop_NTPase"/>
</dbReference>
<dbReference type="CDD" id="cd07302">
    <property type="entry name" value="CHD"/>
    <property type="match status" value="1"/>
</dbReference>
<evidence type="ECO:0000256" key="3">
    <source>
        <dbReference type="ARBA" id="ARBA00023239"/>
    </source>
</evidence>
<dbReference type="EMBL" id="OU892288">
    <property type="protein sequence ID" value="CAG9762742.1"/>
    <property type="molecule type" value="Genomic_DNA"/>
</dbReference>
<reference evidence="5" key="1">
    <citation type="submission" date="2022-01" db="EMBL/GenBank/DDBJ databases">
        <authorList>
            <person name="King R."/>
        </authorList>
    </citation>
    <scope>NUCLEOTIDE SEQUENCE</scope>
</reference>
<keyword evidence="2" id="KW-0067">ATP-binding</keyword>
<feature type="region of interest" description="Disordered" evidence="4">
    <location>
        <begin position="156"/>
        <end position="183"/>
    </location>
</feature>
<keyword evidence="1" id="KW-0547">Nucleotide-binding</keyword>
<keyword evidence="3" id="KW-0456">Lyase</keyword>
<dbReference type="SUPFAM" id="SSF55073">
    <property type="entry name" value="Nucleotide cyclase"/>
    <property type="match status" value="1"/>
</dbReference>
<feature type="compositionally biased region" description="Polar residues" evidence="4">
    <location>
        <begin position="161"/>
        <end position="174"/>
    </location>
</feature>
<dbReference type="OrthoDB" id="194468at2759"/>
<dbReference type="FunFam" id="3.30.70.1230:FF:000017">
    <property type="entry name" value="Adenylate cyclase type 10"/>
    <property type="match status" value="1"/>
</dbReference>
<organism evidence="5 6">
    <name type="scientific">Ceutorhynchus assimilis</name>
    <name type="common">cabbage seed weevil</name>
    <dbReference type="NCBI Taxonomy" id="467358"/>
    <lineage>
        <taxon>Eukaryota</taxon>
        <taxon>Metazoa</taxon>
        <taxon>Ecdysozoa</taxon>
        <taxon>Arthropoda</taxon>
        <taxon>Hexapoda</taxon>
        <taxon>Insecta</taxon>
        <taxon>Pterygota</taxon>
        <taxon>Neoptera</taxon>
        <taxon>Endopterygota</taxon>
        <taxon>Coleoptera</taxon>
        <taxon>Polyphaga</taxon>
        <taxon>Cucujiformia</taxon>
        <taxon>Curculionidae</taxon>
        <taxon>Ceutorhynchinae</taxon>
        <taxon>Ceutorhynchus</taxon>
    </lineage>
</organism>
<sequence length="716" mass="81424">MMQVCTYKITENQSMSYFLSSQHCKGWEQIQYNYRFSVKLAISAGNLSFSLLGDMESLESAYYFVFGSPILDLKSAEALSSAGDIIITKTAWQHVSPNEYLSEELRDGKHTKIYGVGPNWRNIQRSAQYGKDEKLSIVQASSQDERFSEMSLEEEMEDTSHVSSQEMVRSSLDTTAAGEDTNNDRYALRPSVNLCLRQRMLNDLKKFIITPVERGVMADEPIEYLTEIRQVTVLFINCKINISAEITSAQVIDTSNEAFIKVSKIVKENYGCLNKLNMFDKDLLMLIIFGLRGLKHEMESQTALKCATECFESLTGIKNIDGVGAAVTTGKTYCGAFGHALRREYTVISLIVNKAARLMVAYPNRVTCDRETFLHSKLEARNFILQEYKPLKGIVNPGPIYQFKEVEIKEEALTLSSRPLLGREQEMDLYGHLYKVASECRHNGLRGDDDEFFGMLIIQGESRQGKTRLLEELIYSTDPETPLCRFTLAKDDAKKSFGTIRLLFNPLLDLNENSSMSKREVVILKYLTSRNANADAYCLNHIFDINLKTPPGYDTMDRSTKYRHLKHVFTNLCQAAFSVFWVIAIDNAEFIDDESWVLINILTKLKLLFIVATMNLRSMLTQVALEVLKMPKIKIIQMKCIDKWFHVGLVCQILEVEAIPPELEKVIQSRSNGNPGWIESFLISLEQSGGLFIKTITRKVAYETGLVLPPLYMMER</sequence>
<evidence type="ECO:0000256" key="1">
    <source>
        <dbReference type="ARBA" id="ARBA00022741"/>
    </source>
</evidence>
<dbReference type="SUPFAM" id="SSF52540">
    <property type="entry name" value="P-loop containing nucleoside triphosphate hydrolases"/>
    <property type="match status" value="1"/>
</dbReference>
<dbReference type="Proteomes" id="UP001152799">
    <property type="component" value="Chromosome 12"/>
</dbReference>
<dbReference type="GO" id="GO:0009190">
    <property type="term" value="P:cyclic nucleotide biosynthetic process"/>
    <property type="evidence" value="ECO:0007669"/>
    <property type="project" value="InterPro"/>
</dbReference>
<dbReference type="PANTHER" id="PTHR16305:SF28">
    <property type="entry name" value="GUANYLATE CYCLASE DOMAIN-CONTAINING PROTEIN"/>
    <property type="match status" value="1"/>
</dbReference>
<proteinExistence type="predicted"/>
<dbReference type="GO" id="GO:0035556">
    <property type="term" value="P:intracellular signal transduction"/>
    <property type="evidence" value="ECO:0007669"/>
    <property type="project" value="InterPro"/>
</dbReference>
<name>A0A9N9QAU3_9CUCU</name>
<accession>A0A9N9QAU3</accession>
<gene>
    <name evidence="5" type="ORF">CEUTPL_LOCUS3417</name>
</gene>
<evidence type="ECO:0000256" key="4">
    <source>
        <dbReference type="SAM" id="MobiDB-lite"/>
    </source>
</evidence>
<evidence type="ECO:0000313" key="5">
    <source>
        <dbReference type="EMBL" id="CAG9762742.1"/>
    </source>
</evidence>
<evidence type="ECO:0000313" key="6">
    <source>
        <dbReference type="Proteomes" id="UP001152799"/>
    </source>
</evidence>
<evidence type="ECO:0000256" key="2">
    <source>
        <dbReference type="ARBA" id="ARBA00022840"/>
    </source>
</evidence>
<keyword evidence="6" id="KW-1185">Reference proteome</keyword>
<dbReference type="GO" id="GO:0005524">
    <property type="term" value="F:ATP binding"/>
    <property type="evidence" value="ECO:0007669"/>
    <property type="project" value="UniProtKB-KW"/>
</dbReference>
<dbReference type="InterPro" id="IPR029787">
    <property type="entry name" value="Nucleotide_cyclase"/>
</dbReference>
<protein>
    <submittedName>
        <fullName evidence="5">Uncharacterized protein</fullName>
    </submittedName>
</protein>
<dbReference type="GO" id="GO:0004016">
    <property type="term" value="F:adenylate cyclase activity"/>
    <property type="evidence" value="ECO:0007669"/>
    <property type="project" value="TreeGrafter"/>
</dbReference>